<name>A0AA36FH47_OCTVU</name>
<dbReference type="AlphaFoldDB" id="A0AA36FH47"/>
<feature type="transmembrane region" description="Helical" evidence="1">
    <location>
        <begin position="57"/>
        <end position="77"/>
    </location>
</feature>
<accession>A0AA36FH47</accession>
<keyword evidence="1" id="KW-1133">Transmembrane helix</keyword>
<keyword evidence="1" id="KW-0472">Membrane</keyword>
<dbReference type="Proteomes" id="UP001162480">
    <property type="component" value="Chromosome 21"/>
</dbReference>
<reference evidence="2" key="1">
    <citation type="submission" date="2023-08" db="EMBL/GenBank/DDBJ databases">
        <authorList>
            <person name="Alioto T."/>
            <person name="Alioto T."/>
            <person name="Gomez Garrido J."/>
        </authorList>
    </citation>
    <scope>NUCLEOTIDE SEQUENCE</scope>
</reference>
<protein>
    <submittedName>
        <fullName evidence="2">Uncharacterized protein</fullName>
    </submittedName>
</protein>
<sequence>MLNGDGSSSFNVRFPCWHGLDSLTGADMAGGHTRLHWLFWHGFYGWMPFLMPTTLQSVLGACYVAPALVSILLWWTGLFVYNNVPNMCMYIMCVCVCVNSKMIHTARFVMMEVSFRGRCCLTKHKT</sequence>
<keyword evidence="1" id="KW-0812">Transmembrane</keyword>
<gene>
    <name evidence="2" type="ORF">OCTVUL_1B030654</name>
</gene>
<evidence type="ECO:0000313" key="3">
    <source>
        <dbReference type="Proteomes" id="UP001162480"/>
    </source>
</evidence>
<organism evidence="2 3">
    <name type="scientific">Octopus vulgaris</name>
    <name type="common">Common octopus</name>
    <dbReference type="NCBI Taxonomy" id="6645"/>
    <lineage>
        <taxon>Eukaryota</taxon>
        <taxon>Metazoa</taxon>
        <taxon>Spiralia</taxon>
        <taxon>Lophotrochozoa</taxon>
        <taxon>Mollusca</taxon>
        <taxon>Cephalopoda</taxon>
        <taxon>Coleoidea</taxon>
        <taxon>Octopodiformes</taxon>
        <taxon>Octopoda</taxon>
        <taxon>Incirrata</taxon>
        <taxon>Octopodidae</taxon>
        <taxon>Octopus</taxon>
    </lineage>
</organism>
<keyword evidence="3" id="KW-1185">Reference proteome</keyword>
<proteinExistence type="predicted"/>
<evidence type="ECO:0000256" key="1">
    <source>
        <dbReference type="SAM" id="Phobius"/>
    </source>
</evidence>
<evidence type="ECO:0000313" key="2">
    <source>
        <dbReference type="EMBL" id="CAI9738425.1"/>
    </source>
</evidence>
<dbReference type="EMBL" id="OX597834">
    <property type="protein sequence ID" value="CAI9738425.1"/>
    <property type="molecule type" value="Genomic_DNA"/>
</dbReference>